<keyword evidence="4" id="KW-1185">Reference proteome</keyword>
<dbReference type="Gene3D" id="3.30.450.180">
    <property type="match status" value="1"/>
</dbReference>
<dbReference type="SUPFAM" id="SSF47413">
    <property type="entry name" value="lambda repressor-like DNA-binding domains"/>
    <property type="match status" value="1"/>
</dbReference>
<dbReference type="InterPro" id="IPR010982">
    <property type="entry name" value="Lambda_DNA-bd_dom_sf"/>
</dbReference>
<dbReference type="PROSITE" id="PS50943">
    <property type="entry name" value="HTH_CROC1"/>
    <property type="match status" value="1"/>
</dbReference>
<sequence length="314" mass="33643">MPVTRTGSTHADVARGSENASMGSSRSGFATLLRAWRDRLSPADAGFAVTPDRRAPGLRREELAQLAGLSVDYVLRLEQGRATNPSAQVVGALARSLQLSRAERDQLYRSAGLLPPRDGTVSTHVPAGIQRLAGRLGDVPIGVFTADWTLVWWNAAWAALLGDPAVLPPSERNLARALFGSGVAHAAMTTVRSERGQDAFKASIVADLKDAVSRYPRDVQLDRLVGELRGASDAFAHHWAARTAAVQHTTDRKTIRHPEVGDILLDCDVLIVPGADLRMVTYTAATGSSDAAKLDLLRVTGVRRPVAANWPTTP</sequence>
<protein>
    <submittedName>
        <fullName evidence="3">Putative transcriptional regulator</fullName>
    </submittedName>
</protein>
<reference evidence="3 4" key="1">
    <citation type="submission" date="2009-02" db="EMBL/GenBank/DDBJ databases">
        <title>Annotation of Streptomyces hygroscopicus strain ATCC 53653.</title>
        <authorList>
            <consortium name="The Broad Institute Genome Sequencing Platform"/>
            <consortium name="Broad Institute Microbial Sequencing Center"/>
            <person name="Fischbach M."/>
            <person name="Godfrey P."/>
            <person name="Ward D."/>
            <person name="Young S."/>
            <person name="Zeng Q."/>
            <person name="Koehrsen M."/>
            <person name="Alvarado L."/>
            <person name="Berlin A.M."/>
            <person name="Bochicchio J."/>
            <person name="Borenstein D."/>
            <person name="Chapman S.B."/>
            <person name="Chen Z."/>
            <person name="Engels R."/>
            <person name="Freedman E."/>
            <person name="Gellesch M."/>
            <person name="Goldberg J."/>
            <person name="Griggs A."/>
            <person name="Gujja S."/>
            <person name="Heilman E.R."/>
            <person name="Heiman D.I."/>
            <person name="Hepburn T.A."/>
            <person name="Howarth C."/>
            <person name="Jen D."/>
            <person name="Larson L."/>
            <person name="Lewis B."/>
            <person name="Mehta T."/>
            <person name="Park D."/>
            <person name="Pearson M."/>
            <person name="Richards J."/>
            <person name="Roberts A."/>
            <person name="Saif S."/>
            <person name="Shea T.D."/>
            <person name="Shenoy N."/>
            <person name="Sisk P."/>
            <person name="Stolte C."/>
            <person name="Sykes S.N."/>
            <person name="Thomson T."/>
            <person name="Walk T."/>
            <person name="White J."/>
            <person name="Yandava C."/>
            <person name="Straight P."/>
            <person name="Clardy J."/>
            <person name="Hung D."/>
            <person name="Kolter R."/>
            <person name="Mekalanos J."/>
            <person name="Walker S."/>
            <person name="Walsh C.T."/>
            <person name="Wieland-Brown L.C."/>
            <person name="Haas B."/>
            <person name="Nusbaum C."/>
            <person name="Birren B."/>
        </authorList>
    </citation>
    <scope>NUCLEOTIDE SEQUENCE [LARGE SCALE GENOMIC DNA]</scope>
    <source>
        <strain evidence="3 4">ATCC 53653</strain>
    </source>
</reference>
<dbReference type="Gene3D" id="1.10.260.40">
    <property type="entry name" value="lambda repressor-like DNA-binding domains"/>
    <property type="match status" value="1"/>
</dbReference>
<dbReference type="CDD" id="cd00093">
    <property type="entry name" value="HTH_XRE"/>
    <property type="match status" value="1"/>
</dbReference>
<evidence type="ECO:0000259" key="2">
    <source>
        <dbReference type="PROSITE" id="PS50943"/>
    </source>
</evidence>
<dbReference type="InterPro" id="IPR041413">
    <property type="entry name" value="MLTR_LBD"/>
</dbReference>
<accession>D9WNB5</accession>
<feature type="region of interest" description="Disordered" evidence="1">
    <location>
        <begin position="1"/>
        <end position="25"/>
    </location>
</feature>
<dbReference type="Proteomes" id="UP000003963">
    <property type="component" value="Unassembled WGS sequence"/>
</dbReference>
<dbReference type="STRING" id="457427.SSOG_03526"/>
<dbReference type="Pfam" id="PF13560">
    <property type="entry name" value="HTH_31"/>
    <property type="match status" value="1"/>
</dbReference>
<organism evidence="3 4">
    <name type="scientific">Streptomyces himastatinicus ATCC 53653</name>
    <dbReference type="NCBI Taxonomy" id="457427"/>
    <lineage>
        <taxon>Bacteria</taxon>
        <taxon>Bacillati</taxon>
        <taxon>Actinomycetota</taxon>
        <taxon>Actinomycetes</taxon>
        <taxon>Kitasatosporales</taxon>
        <taxon>Streptomycetaceae</taxon>
        <taxon>Streptomyces</taxon>
        <taxon>Streptomyces violaceusniger group</taxon>
    </lineage>
</organism>
<dbReference type="HOGENOM" id="CLU_057862_1_1_11"/>
<evidence type="ECO:0000256" key="1">
    <source>
        <dbReference type="SAM" id="MobiDB-lite"/>
    </source>
</evidence>
<dbReference type="EMBL" id="GG657754">
    <property type="protein sequence ID" value="EFL23811.1"/>
    <property type="molecule type" value="Genomic_DNA"/>
</dbReference>
<dbReference type="AlphaFoldDB" id="D9WNB5"/>
<gene>
    <name evidence="3" type="ORF">SSOG_03526</name>
</gene>
<dbReference type="GO" id="GO:0003677">
    <property type="term" value="F:DNA binding"/>
    <property type="evidence" value="ECO:0007669"/>
    <property type="project" value="InterPro"/>
</dbReference>
<feature type="domain" description="HTH cro/C1-type" evidence="2">
    <location>
        <begin position="53"/>
        <end position="104"/>
    </location>
</feature>
<evidence type="ECO:0000313" key="4">
    <source>
        <dbReference type="Proteomes" id="UP000003963"/>
    </source>
</evidence>
<dbReference type="InterPro" id="IPR001387">
    <property type="entry name" value="Cro/C1-type_HTH"/>
</dbReference>
<dbReference type="PANTHER" id="PTHR35010:SF2">
    <property type="entry name" value="BLL4672 PROTEIN"/>
    <property type="match status" value="1"/>
</dbReference>
<dbReference type="Pfam" id="PF17765">
    <property type="entry name" value="MLTR_LBD"/>
    <property type="match status" value="1"/>
</dbReference>
<dbReference type="SMART" id="SM00530">
    <property type="entry name" value="HTH_XRE"/>
    <property type="match status" value="1"/>
</dbReference>
<dbReference type="PANTHER" id="PTHR35010">
    <property type="entry name" value="BLL4672 PROTEIN-RELATED"/>
    <property type="match status" value="1"/>
</dbReference>
<evidence type="ECO:0000313" key="3">
    <source>
        <dbReference type="EMBL" id="EFL23811.1"/>
    </source>
</evidence>
<name>D9WNB5_9ACTN</name>
<proteinExistence type="predicted"/>